<keyword evidence="3 5" id="KW-1133">Transmembrane helix</keyword>
<sequence length="145" mass="15439">MPTADRSQDASDAPAEAGPGRRLLAFVVDWLLCVLVTFLLLPYDLVLDGQEPDLLLGIPESSWAVLGVFFALNVVLVGLTGSTVGHRLVGLQVWQVRPGPFLLQAVVRAALVCLVVPALVPSGDGRQLHDSLAGTRILRPRPSVS</sequence>
<reference evidence="7" key="1">
    <citation type="submission" date="2021-04" db="EMBL/GenBank/DDBJ databases">
        <title>Phycicoccus avicenniae sp. nov., a novel endophytic actinomycetes isolated from branch of Avicennia mariana.</title>
        <authorList>
            <person name="Tuo L."/>
        </authorList>
    </citation>
    <scope>NUCLEOTIDE SEQUENCE</scope>
    <source>
        <strain evidence="7">BSK3Z-2</strain>
    </source>
</reference>
<dbReference type="Pfam" id="PF06271">
    <property type="entry name" value="RDD"/>
    <property type="match status" value="1"/>
</dbReference>
<dbReference type="AlphaFoldDB" id="A0A941I1M4"/>
<evidence type="ECO:0000256" key="2">
    <source>
        <dbReference type="ARBA" id="ARBA00022692"/>
    </source>
</evidence>
<keyword evidence="8" id="KW-1185">Reference proteome</keyword>
<evidence type="ECO:0000256" key="1">
    <source>
        <dbReference type="ARBA" id="ARBA00004141"/>
    </source>
</evidence>
<proteinExistence type="predicted"/>
<dbReference type="InterPro" id="IPR010432">
    <property type="entry name" value="RDD"/>
</dbReference>
<keyword evidence="2 5" id="KW-0812">Transmembrane</keyword>
<evidence type="ECO:0000313" key="8">
    <source>
        <dbReference type="Proteomes" id="UP000677016"/>
    </source>
</evidence>
<feature type="domain" description="RDD" evidence="6">
    <location>
        <begin position="17"/>
        <end position="133"/>
    </location>
</feature>
<organism evidence="7 8">
    <name type="scientific">Phycicoccus avicenniae</name>
    <dbReference type="NCBI Taxonomy" id="2828860"/>
    <lineage>
        <taxon>Bacteria</taxon>
        <taxon>Bacillati</taxon>
        <taxon>Actinomycetota</taxon>
        <taxon>Actinomycetes</taxon>
        <taxon>Micrococcales</taxon>
        <taxon>Intrasporangiaceae</taxon>
        <taxon>Phycicoccus</taxon>
    </lineage>
</organism>
<feature type="transmembrane region" description="Helical" evidence="5">
    <location>
        <begin position="63"/>
        <end position="89"/>
    </location>
</feature>
<evidence type="ECO:0000256" key="5">
    <source>
        <dbReference type="SAM" id="Phobius"/>
    </source>
</evidence>
<evidence type="ECO:0000313" key="7">
    <source>
        <dbReference type="EMBL" id="MBR7744456.1"/>
    </source>
</evidence>
<dbReference type="EMBL" id="JAGSNF010000020">
    <property type="protein sequence ID" value="MBR7744456.1"/>
    <property type="molecule type" value="Genomic_DNA"/>
</dbReference>
<feature type="transmembrane region" description="Helical" evidence="5">
    <location>
        <begin position="101"/>
        <end position="120"/>
    </location>
</feature>
<keyword evidence="4 5" id="KW-0472">Membrane</keyword>
<dbReference type="RefSeq" id="WP_211603977.1">
    <property type="nucleotide sequence ID" value="NZ_JAGSNF010000020.1"/>
</dbReference>
<comment type="subcellular location">
    <subcellularLocation>
        <location evidence="1">Membrane</location>
        <topology evidence="1">Multi-pass membrane protein</topology>
    </subcellularLocation>
</comment>
<dbReference type="Proteomes" id="UP000677016">
    <property type="component" value="Unassembled WGS sequence"/>
</dbReference>
<evidence type="ECO:0000256" key="3">
    <source>
        <dbReference type="ARBA" id="ARBA00022989"/>
    </source>
</evidence>
<evidence type="ECO:0000259" key="6">
    <source>
        <dbReference type="Pfam" id="PF06271"/>
    </source>
</evidence>
<gene>
    <name evidence="7" type="ORF">KC207_14265</name>
</gene>
<evidence type="ECO:0000256" key="4">
    <source>
        <dbReference type="ARBA" id="ARBA00023136"/>
    </source>
</evidence>
<name>A0A941I1M4_9MICO</name>
<comment type="caution">
    <text evidence="7">The sequence shown here is derived from an EMBL/GenBank/DDBJ whole genome shotgun (WGS) entry which is preliminary data.</text>
</comment>
<accession>A0A941I1M4</accession>
<dbReference type="GO" id="GO:0016020">
    <property type="term" value="C:membrane"/>
    <property type="evidence" value="ECO:0007669"/>
    <property type="project" value="UniProtKB-SubCell"/>
</dbReference>
<feature type="transmembrane region" description="Helical" evidence="5">
    <location>
        <begin position="23"/>
        <end position="43"/>
    </location>
</feature>
<protein>
    <submittedName>
        <fullName evidence="7">RDD family protein</fullName>
    </submittedName>
</protein>